<dbReference type="EMBL" id="CP000786">
    <property type="protein sequence ID" value="ABZ96276.1"/>
    <property type="molecule type" value="Genomic_DNA"/>
</dbReference>
<dbReference type="Proteomes" id="UP000001847">
    <property type="component" value="Chromosome I"/>
</dbReference>
<dbReference type="STRING" id="456481.LEPBI_I0130"/>
<dbReference type="HOGENOM" id="CLU_1538208_0_0_12"/>
<evidence type="ECO:0000313" key="3">
    <source>
        <dbReference type="Proteomes" id="UP000001847"/>
    </source>
</evidence>
<keyword evidence="3" id="KW-1185">Reference proteome</keyword>
<accession>B0SJW8</accession>
<dbReference type="AlphaFoldDB" id="B0SJW8"/>
<dbReference type="KEGG" id="lbi:LEPBI_I0130"/>
<protein>
    <submittedName>
        <fullName evidence="2">Uncharacterized protein</fullName>
    </submittedName>
</protein>
<gene>
    <name evidence="2" type="ordered locus">LEPBI_I0130</name>
</gene>
<evidence type="ECO:0000313" key="2">
    <source>
        <dbReference type="EMBL" id="ABZ96276.1"/>
    </source>
</evidence>
<sequence>MKRIFIFLLIVTSIGIYSESLDPIKLEKITSFLTQIRHTNDVDWKNGLESIDPNPVPYLENVIASNTVRTYVKGNAIEALKALQSNEADTLLIKVFGDANGSKNLRKSAIRVYAEKNATVNESKTKAVFSTTLKEKEFLDFSTKQIDTAKSKKQFQKQGSQLGKTDMLLKKKTD</sequence>
<organism evidence="2 3">
    <name type="scientific">Leptospira biflexa serovar Patoc (strain Patoc 1 / ATCC 23582 / Paris)</name>
    <dbReference type="NCBI Taxonomy" id="456481"/>
    <lineage>
        <taxon>Bacteria</taxon>
        <taxon>Pseudomonadati</taxon>
        <taxon>Spirochaetota</taxon>
        <taxon>Spirochaetia</taxon>
        <taxon>Leptospirales</taxon>
        <taxon>Leptospiraceae</taxon>
        <taxon>Leptospira</taxon>
    </lineage>
</organism>
<feature type="region of interest" description="Disordered" evidence="1">
    <location>
        <begin position="152"/>
        <end position="174"/>
    </location>
</feature>
<name>B0SJW8_LEPBP</name>
<reference evidence="2 3" key="1">
    <citation type="journal article" date="2008" name="PLoS ONE">
        <title>Genome sequence of the saprophyte Leptospira biflexa provides insights into the evolution of Leptospira and the pathogenesis of leptospirosis.</title>
        <authorList>
            <person name="Picardeau M."/>
            <person name="Bulach D.M."/>
            <person name="Bouchier C."/>
            <person name="Zuerner R.L."/>
            <person name="Zidane N."/>
            <person name="Wilson P.J."/>
            <person name="Creno S."/>
            <person name="Kuczek E.S."/>
            <person name="Bommezzadri S."/>
            <person name="Davis J.C."/>
            <person name="McGrath A."/>
            <person name="Johnson M.J."/>
            <person name="Boursaux-Eude C."/>
            <person name="Seemann T."/>
            <person name="Rouy Z."/>
            <person name="Coppel R.L."/>
            <person name="Rood J.I."/>
            <person name="Lajus A."/>
            <person name="Davies J.K."/>
            <person name="Medigue C."/>
            <person name="Adler B."/>
        </authorList>
    </citation>
    <scope>NUCLEOTIDE SEQUENCE [LARGE SCALE GENOMIC DNA]</scope>
    <source>
        <strain evidence="3">Patoc 1 / ATCC 23582 / Paris</strain>
    </source>
</reference>
<proteinExistence type="predicted"/>
<evidence type="ECO:0000256" key="1">
    <source>
        <dbReference type="SAM" id="MobiDB-lite"/>
    </source>
</evidence>
<dbReference type="OrthoDB" id="345846at2"/>
<dbReference type="RefSeq" id="WP_012387166.1">
    <property type="nucleotide sequence ID" value="NC_010602.1"/>
</dbReference>
<dbReference type="BioCyc" id="LBIF456481:LEPBI_RS00650-MONOMER"/>